<dbReference type="AlphaFoldDB" id="A0AAW4GAN7"/>
<sequence length="127" mass="13294">MARTPNAARTLGAAAEVGLGDQSLLPGIPMMKPTPMMMQEISATANMTQYAGMSVTLLRMMNARSYSGIFEVQIPAGRRAKEGGPAGVWSQLPIIDRSDQSAASAFAMTSANSDTSISSDTTVLVPL</sequence>
<gene>
    <name evidence="1" type="ORF">JTZ10_21165</name>
</gene>
<accession>A0AAW4GAN7</accession>
<dbReference type="Proteomes" id="UP001195196">
    <property type="component" value="Unassembled WGS sequence"/>
</dbReference>
<name>A0AAW4GAN7_GORRU</name>
<dbReference type="RefSeq" id="WP_185982034.1">
    <property type="nucleotide sequence ID" value="NZ_CP059694.1"/>
</dbReference>
<comment type="caution">
    <text evidence="1">The sequence shown here is derived from an EMBL/GenBank/DDBJ whole genome shotgun (WGS) entry which is preliminary data.</text>
</comment>
<organism evidence="1 2">
    <name type="scientific">Gordonia rubripertincta</name>
    <name type="common">Rhodococcus corallinus</name>
    <dbReference type="NCBI Taxonomy" id="36822"/>
    <lineage>
        <taxon>Bacteria</taxon>
        <taxon>Bacillati</taxon>
        <taxon>Actinomycetota</taxon>
        <taxon>Actinomycetes</taxon>
        <taxon>Mycobacteriales</taxon>
        <taxon>Gordoniaceae</taxon>
        <taxon>Gordonia</taxon>
    </lineage>
</organism>
<dbReference type="EMBL" id="JAFFGU010000017">
    <property type="protein sequence ID" value="MBM7280258.1"/>
    <property type="molecule type" value="Genomic_DNA"/>
</dbReference>
<evidence type="ECO:0000313" key="1">
    <source>
        <dbReference type="EMBL" id="MBM7280258.1"/>
    </source>
</evidence>
<evidence type="ECO:0000313" key="2">
    <source>
        <dbReference type="Proteomes" id="UP001195196"/>
    </source>
</evidence>
<protein>
    <submittedName>
        <fullName evidence="1">Uncharacterized protein</fullName>
    </submittedName>
</protein>
<reference evidence="1" key="1">
    <citation type="submission" date="2021-02" db="EMBL/GenBank/DDBJ databases">
        <title>Taxonomy, biology and ecology of Rhodococcus bacteria occurring in California pistachio and other woody hosts as revealed by genome sequence analyses.</title>
        <authorList>
            <person name="Riely B."/>
            <person name="Gai Y."/>
        </authorList>
    </citation>
    <scope>NUCLEOTIDE SEQUENCE</scope>
    <source>
        <strain evidence="1">BP-295</strain>
    </source>
</reference>
<proteinExistence type="predicted"/>